<dbReference type="EMBL" id="CP003346">
    <property type="protein sequence ID" value="AGA80607.1"/>
    <property type="molecule type" value="Genomic_DNA"/>
</dbReference>
<dbReference type="RefSeq" id="WP_015268130.1">
    <property type="nucleotide sequence ID" value="NC_019904.1"/>
</dbReference>
<organism evidence="1 2">
    <name type="scientific">Echinicola vietnamensis (strain DSM 17526 / LMG 23754 / KMM 6221)</name>
    <dbReference type="NCBI Taxonomy" id="926556"/>
    <lineage>
        <taxon>Bacteria</taxon>
        <taxon>Pseudomonadati</taxon>
        <taxon>Bacteroidota</taxon>
        <taxon>Cytophagia</taxon>
        <taxon>Cytophagales</taxon>
        <taxon>Cyclobacteriaceae</taxon>
        <taxon>Echinicola</taxon>
    </lineage>
</organism>
<dbReference type="eggNOG" id="ENOG5033CAR">
    <property type="taxonomic scope" value="Bacteria"/>
</dbReference>
<dbReference type="PROSITE" id="PS51257">
    <property type="entry name" value="PROKAR_LIPOPROTEIN"/>
    <property type="match status" value="1"/>
</dbReference>
<dbReference type="OrthoDB" id="708275at2"/>
<dbReference type="KEGG" id="evi:Echvi_4423"/>
<protein>
    <recommendedName>
        <fullName evidence="3">Lipocalin-like domain-containing protein</fullName>
    </recommendedName>
</protein>
<name>L0G4Z6_ECHVK</name>
<evidence type="ECO:0000313" key="1">
    <source>
        <dbReference type="EMBL" id="AGA80607.1"/>
    </source>
</evidence>
<gene>
    <name evidence="1" type="ordered locus">Echvi_4423</name>
</gene>
<evidence type="ECO:0000313" key="2">
    <source>
        <dbReference type="Proteomes" id="UP000010796"/>
    </source>
</evidence>
<sequence>MKSFYLLVIFISLTGCDLFDDHPTFQKYPQGLPGTWQLVEQSFSAGGRDMTTQTIENGPLYHFGHDGSLTVSTDFDISCHEGTYKLDEEELVFTYGCDMGDTPNPFTYHITFEEDYMVLRPKSIVCMEGCSYKYKKILL</sequence>
<proteinExistence type="predicted"/>
<accession>L0G4Z6</accession>
<reference evidence="2" key="1">
    <citation type="submission" date="2012-02" db="EMBL/GenBank/DDBJ databases">
        <title>The complete genome of Echinicola vietnamensis DSM 17526.</title>
        <authorList>
            <person name="Lucas S."/>
            <person name="Copeland A."/>
            <person name="Lapidus A."/>
            <person name="Glavina del Rio T."/>
            <person name="Dalin E."/>
            <person name="Tice H."/>
            <person name="Bruce D."/>
            <person name="Goodwin L."/>
            <person name="Pitluck S."/>
            <person name="Peters L."/>
            <person name="Ovchinnikova G."/>
            <person name="Teshima H."/>
            <person name="Kyrpides N."/>
            <person name="Mavromatis K."/>
            <person name="Ivanova N."/>
            <person name="Brettin T."/>
            <person name="Detter J.C."/>
            <person name="Han C."/>
            <person name="Larimer F."/>
            <person name="Land M."/>
            <person name="Hauser L."/>
            <person name="Markowitz V."/>
            <person name="Cheng J.-F."/>
            <person name="Hugenholtz P."/>
            <person name="Woyke T."/>
            <person name="Wu D."/>
            <person name="Brambilla E."/>
            <person name="Klenk H.-P."/>
            <person name="Eisen J.A."/>
        </authorList>
    </citation>
    <scope>NUCLEOTIDE SEQUENCE [LARGE SCALE GENOMIC DNA]</scope>
    <source>
        <strain evidence="2">DSM 17526 / LMG 23754 / KMM 6221</strain>
    </source>
</reference>
<dbReference type="HOGENOM" id="CLU_1841972_0_0_10"/>
<keyword evidence="2" id="KW-1185">Reference proteome</keyword>
<evidence type="ECO:0008006" key="3">
    <source>
        <dbReference type="Google" id="ProtNLM"/>
    </source>
</evidence>
<dbReference type="Proteomes" id="UP000010796">
    <property type="component" value="Chromosome"/>
</dbReference>
<dbReference type="AlphaFoldDB" id="L0G4Z6"/>